<evidence type="ECO:0000313" key="7">
    <source>
        <dbReference type="EMBL" id="MCE9236867.1"/>
    </source>
</evidence>
<gene>
    <name evidence="7" type="ORF">K0H07_06800</name>
</gene>
<dbReference type="RefSeq" id="WP_234128603.1">
    <property type="nucleotide sequence ID" value="NZ_JAHYQA010000003.1"/>
</dbReference>
<keyword evidence="3 5" id="KW-1133">Transmembrane helix</keyword>
<feature type="transmembrane region" description="Helical" evidence="5">
    <location>
        <begin position="152"/>
        <end position="173"/>
    </location>
</feature>
<feature type="transmembrane region" description="Helical" evidence="5">
    <location>
        <begin position="393"/>
        <end position="415"/>
    </location>
</feature>
<evidence type="ECO:0000256" key="1">
    <source>
        <dbReference type="ARBA" id="ARBA00004141"/>
    </source>
</evidence>
<dbReference type="InterPro" id="IPR007016">
    <property type="entry name" value="O-antigen_ligase-rel_domated"/>
</dbReference>
<feature type="transmembrane region" description="Helical" evidence="5">
    <location>
        <begin position="202"/>
        <end position="217"/>
    </location>
</feature>
<dbReference type="InterPro" id="IPR051533">
    <property type="entry name" value="WaaL-like"/>
</dbReference>
<evidence type="ECO:0000259" key="6">
    <source>
        <dbReference type="Pfam" id="PF04932"/>
    </source>
</evidence>
<feature type="transmembrane region" description="Helical" evidence="5">
    <location>
        <begin position="314"/>
        <end position="333"/>
    </location>
</feature>
<keyword evidence="4 5" id="KW-0472">Membrane</keyword>
<dbReference type="SUPFAM" id="SSF48452">
    <property type="entry name" value="TPR-like"/>
    <property type="match status" value="1"/>
</dbReference>
<feature type="transmembrane region" description="Helical" evidence="5">
    <location>
        <begin position="180"/>
        <end position="196"/>
    </location>
</feature>
<evidence type="ECO:0000256" key="3">
    <source>
        <dbReference type="ARBA" id="ARBA00022989"/>
    </source>
</evidence>
<organism evidence="7 8">
    <name type="scientific">Bacteroides thetaiotaomicron</name>
    <dbReference type="NCBI Taxonomy" id="818"/>
    <lineage>
        <taxon>Bacteria</taxon>
        <taxon>Pseudomonadati</taxon>
        <taxon>Bacteroidota</taxon>
        <taxon>Bacteroidia</taxon>
        <taxon>Bacteroidales</taxon>
        <taxon>Bacteroidaceae</taxon>
        <taxon>Bacteroides</taxon>
    </lineage>
</organism>
<keyword evidence="7" id="KW-0436">Ligase</keyword>
<evidence type="ECO:0000256" key="4">
    <source>
        <dbReference type="ARBA" id="ARBA00023136"/>
    </source>
</evidence>
<feature type="transmembrane region" description="Helical" evidence="5">
    <location>
        <begin position="60"/>
        <end position="80"/>
    </location>
</feature>
<dbReference type="EMBL" id="JAHYQA010000003">
    <property type="protein sequence ID" value="MCE9236867.1"/>
    <property type="molecule type" value="Genomic_DNA"/>
</dbReference>
<feature type="transmembrane region" description="Helical" evidence="5">
    <location>
        <begin position="110"/>
        <end position="132"/>
    </location>
</feature>
<feature type="transmembrane region" description="Helical" evidence="5">
    <location>
        <begin position="364"/>
        <end position="381"/>
    </location>
</feature>
<feature type="transmembrane region" description="Helical" evidence="5">
    <location>
        <begin position="86"/>
        <end position="101"/>
    </location>
</feature>
<protein>
    <submittedName>
        <fullName evidence="7">O-antigen ligase family protein</fullName>
    </submittedName>
</protein>
<dbReference type="GO" id="GO:0016020">
    <property type="term" value="C:membrane"/>
    <property type="evidence" value="ECO:0007669"/>
    <property type="project" value="UniProtKB-SubCell"/>
</dbReference>
<dbReference type="AlphaFoldDB" id="A0AAW4Z4H2"/>
<evidence type="ECO:0000256" key="2">
    <source>
        <dbReference type="ARBA" id="ARBA00022692"/>
    </source>
</evidence>
<sequence length="581" mass="67776">MVVTRKNIVSLFVGGTLLSLLFNPVSEILDIPHQSCMFTSILVSGIIGIIAFFPSYRGIYRLNILDLIFTVLALSGIYFYHPDSDLFGLARFSLIILYWSIRQTGGLNILFLYVTTLISILILSTWGYLQIWRIIPSNHTYFNLTGPYSNPTVYAGVLCLLISVPIIVLFHLPQNKIPKLFYYWNILTCLLALPILCFTQCRSAWIALLAIIGYAIYQRIQLSFYVKAGIVLSSIFIVCWLYQYKSDSADGRLLIWKVTAQMIKEKPLKGFGPHGFTANYMNYQADYLRMKGTPRDKQLADNNHYVYNEPLRWMVEYGIVGLLLYFSLIYIIFSLRKNSVHSRCIKALGIAGITWGSFSYPDQTFPILVIMVIALAEMSNLQKKYIIKKIPTWSWHTLLQFPIFIAIIGQSFLLIKMYQHHHQLFQVVQNDNRPISEQILTELTQLKTVLKNEKIFWMYYCHILHRLQKDTVLLENIYHWEYLHPSTHTYILKGDALQRLGKIKEAEKAYWTAHYMVPSRQKARYKLVLLYQSQGRTSDAYRLAYEILTEKVKVYGFETYEMHRDLERIFENQLNNYSLKN</sequence>
<dbReference type="Pfam" id="PF04932">
    <property type="entry name" value="Wzy_C"/>
    <property type="match status" value="1"/>
</dbReference>
<comment type="caution">
    <text evidence="7">The sequence shown here is derived from an EMBL/GenBank/DDBJ whole genome shotgun (WGS) entry which is preliminary data.</text>
</comment>
<evidence type="ECO:0000256" key="5">
    <source>
        <dbReference type="SAM" id="Phobius"/>
    </source>
</evidence>
<feature type="transmembrane region" description="Helical" evidence="5">
    <location>
        <begin position="31"/>
        <end position="53"/>
    </location>
</feature>
<dbReference type="PANTHER" id="PTHR37422:SF13">
    <property type="entry name" value="LIPOPOLYSACCHARIDE BIOSYNTHESIS PROTEIN PA4999-RELATED"/>
    <property type="match status" value="1"/>
</dbReference>
<reference evidence="7" key="1">
    <citation type="submission" date="2021-07" db="EMBL/GenBank/DDBJ databases">
        <title>Comparative genomics of Bacteroides fragilis group isolates reveals species-dependent resistance mechanisms and validates clinical tools for resistance prediction.</title>
        <authorList>
            <person name="Wallace M.J."/>
            <person name="Jean S."/>
            <person name="Wallace M.A."/>
            <person name="Carey-Ann B.D."/>
            <person name="Dantas G."/>
        </authorList>
    </citation>
    <scope>NUCLEOTIDE SEQUENCE</scope>
    <source>
        <strain evidence="7">BJH_160</strain>
    </source>
</reference>
<keyword evidence="2 5" id="KW-0812">Transmembrane</keyword>
<dbReference type="GO" id="GO:0016874">
    <property type="term" value="F:ligase activity"/>
    <property type="evidence" value="ECO:0007669"/>
    <property type="project" value="UniProtKB-KW"/>
</dbReference>
<dbReference type="Gene3D" id="1.25.40.10">
    <property type="entry name" value="Tetratricopeptide repeat domain"/>
    <property type="match status" value="1"/>
</dbReference>
<feature type="transmembrane region" description="Helical" evidence="5">
    <location>
        <begin position="7"/>
        <end position="25"/>
    </location>
</feature>
<feature type="transmembrane region" description="Helical" evidence="5">
    <location>
        <begin position="224"/>
        <end position="244"/>
    </location>
</feature>
<comment type="subcellular location">
    <subcellularLocation>
        <location evidence="1">Membrane</location>
        <topology evidence="1">Multi-pass membrane protein</topology>
    </subcellularLocation>
</comment>
<accession>A0AAW4Z4H2</accession>
<dbReference type="PANTHER" id="PTHR37422">
    <property type="entry name" value="TEICHURONIC ACID BIOSYNTHESIS PROTEIN TUAE"/>
    <property type="match status" value="1"/>
</dbReference>
<evidence type="ECO:0000313" key="8">
    <source>
        <dbReference type="Proteomes" id="UP001200544"/>
    </source>
</evidence>
<name>A0AAW4Z4H2_BACT4</name>
<feature type="domain" description="O-antigen ligase-related" evidence="6">
    <location>
        <begin position="188"/>
        <end position="326"/>
    </location>
</feature>
<proteinExistence type="predicted"/>
<dbReference type="Proteomes" id="UP001200544">
    <property type="component" value="Unassembled WGS sequence"/>
</dbReference>
<dbReference type="InterPro" id="IPR011990">
    <property type="entry name" value="TPR-like_helical_dom_sf"/>
</dbReference>